<evidence type="ECO:0000256" key="1">
    <source>
        <dbReference type="SAM" id="Phobius"/>
    </source>
</evidence>
<organism evidence="2 3">
    <name type="scientific">Pseudodonghicola flavimaris</name>
    <dbReference type="NCBI Taxonomy" id="3050036"/>
    <lineage>
        <taxon>Bacteria</taxon>
        <taxon>Pseudomonadati</taxon>
        <taxon>Pseudomonadota</taxon>
        <taxon>Alphaproteobacteria</taxon>
        <taxon>Rhodobacterales</taxon>
        <taxon>Paracoccaceae</taxon>
        <taxon>Pseudodonghicola</taxon>
    </lineage>
</organism>
<keyword evidence="1" id="KW-1133">Transmembrane helix</keyword>
<sequence>MPTAARLVAALCLGLLAWGCSYLVMARMPEMADFGLFIPVNIGLGLLVGWLYMGRHTGAGPVHILNNGVTSIVLLVFWVLAVQGGYEMFRLAMNRRYHGPLEAIYGIVENALGYAQVLLHPEIPAALLVGGIVSAILTRLAARSWR</sequence>
<feature type="transmembrane region" description="Helical" evidence="1">
    <location>
        <begin position="123"/>
        <end position="142"/>
    </location>
</feature>
<evidence type="ECO:0000313" key="2">
    <source>
        <dbReference type="EMBL" id="MDK3018530.1"/>
    </source>
</evidence>
<comment type="caution">
    <text evidence="2">The sequence shown here is derived from an EMBL/GenBank/DDBJ whole genome shotgun (WGS) entry which is preliminary data.</text>
</comment>
<dbReference type="EMBL" id="JASNJD010000008">
    <property type="protein sequence ID" value="MDK3018530.1"/>
    <property type="molecule type" value="Genomic_DNA"/>
</dbReference>
<proteinExistence type="predicted"/>
<evidence type="ECO:0000313" key="3">
    <source>
        <dbReference type="Proteomes" id="UP001243757"/>
    </source>
</evidence>
<protein>
    <submittedName>
        <fullName evidence="2">TrgA family protein</fullName>
    </submittedName>
</protein>
<name>A0ABT7F1Z6_9RHOB</name>
<dbReference type="RefSeq" id="WP_284481346.1">
    <property type="nucleotide sequence ID" value="NZ_JASNJD010000008.1"/>
</dbReference>
<keyword evidence="3" id="KW-1185">Reference proteome</keyword>
<gene>
    <name evidence="2" type="ORF">QO033_12660</name>
</gene>
<dbReference type="InterPro" id="IPR047784">
    <property type="entry name" value="TrgA"/>
</dbReference>
<dbReference type="NCBIfam" id="NF033773">
    <property type="entry name" value="tellur_TrgA"/>
    <property type="match status" value="1"/>
</dbReference>
<dbReference type="Proteomes" id="UP001243757">
    <property type="component" value="Unassembled WGS sequence"/>
</dbReference>
<feature type="transmembrane region" description="Helical" evidence="1">
    <location>
        <begin position="65"/>
        <end position="86"/>
    </location>
</feature>
<keyword evidence="1" id="KW-0472">Membrane</keyword>
<accession>A0ABT7F1Z6</accession>
<feature type="transmembrane region" description="Helical" evidence="1">
    <location>
        <begin position="36"/>
        <end position="53"/>
    </location>
</feature>
<keyword evidence="1" id="KW-0812">Transmembrane</keyword>
<reference evidence="2 3" key="1">
    <citation type="submission" date="2023-05" db="EMBL/GenBank/DDBJ databases">
        <title>Pseudodonghicola sp. nov.</title>
        <authorList>
            <person name="Huang J."/>
        </authorList>
    </citation>
    <scope>NUCLEOTIDE SEQUENCE [LARGE SCALE GENOMIC DNA]</scope>
    <source>
        <strain evidence="2 3">IC7</strain>
    </source>
</reference>